<dbReference type="Gene3D" id="3.90.550.10">
    <property type="entry name" value="Spore Coat Polysaccharide Biosynthesis Protein SpsA, Chain A"/>
    <property type="match status" value="1"/>
</dbReference>
<dbReference type="InterPro" id="IPR029044">
    <property type="entry name" value="Nucleotide-diphossugar_trans"/>
</dbReference>
<proteinExistence type="predicted"/>
<name>A0A6J5M782_9CAUD</name>
<sequence length="221" mass="25069">MFKPVGTVATMWQDTNYKTFTDDLSRMLLFSQQKVGNLHYVSAKVSYHELGRKQLVDECQGDWLLMLDTDHSFAPDLLIRMLELKKKSGARVLSAIYQFKAPPHGPVATLWREDGTLAPLVDWDRSAEIVDVGTVGAGCLLIEKSVIDEIKKKLREDPFGLRPGLSEDYSFCQRCKELNIPISLALQIECHHVIRTVLSVKDYINYQQTVDVNVDKGKIQT</sequence>
<evidence type="ECO:0000313" key="1">
    <source>
        <dbReference type="EMBL" id="CAB4142915.1"/>
    </source>
</evidence>
<dbReference type="EMBL" id="LR796415">
    <property type="protein sequence ID" value="CAB4142915.1"/>
    <property type="molecule type" value="Genomic_DNA"/>
</dbReference>
<protein>
    <recommendedName>
        <fullName evidence="2">Glycosyltransferase 2-like domain-containing protein</fullName>
    </recommendedName>
</protein>
<organism evidence="1">
    <name type="scientific">uncultured Caudovirales phage</name>
    <dbReference type="NCBI Taxonomy" id="2100421"/>
    <lineage>
        <taxon>Viruses</taxon>
        <taxon>Duplodnaviria</taxon>
        <taxon>Heunggongvirae</taxon>
        <taxon>Uroviricota</taxon>
        <taxon>Caudoviricetes</taxon>
        <taxon>Peduoviridae</taxon>
        <taxon>Maltschvirus</taxon>
        <taxon>Maltschvirus maltsch</taxon>
    </lineage>
</organism>
<reference evidence="1" key="1">
    <citation type="submission" date="2020-04" db="EMBL/GenBank/DDBJ databases">
        <authorList>
            <person name="Chiriac C."/>
            <person name="Salcher M."/>
            <person name="Ghai R."/>
            <person name="Kavagutti S V."/>
        </authorList>
    </citation>
    <scope>NUCLEOTIDE SEQUENCE</scope>
</reference>
<dbReference type="SUPFAM" id="SSF53448">
    <property type="entry name" value="Nucleotide-diphospho-sugar transferases"/>
    <property type="match status" value="1"/>
</dbReference>
<evidence type="ECO:0008006" key="2">
    <source>
        <dbReference type="Google" id="ProtNLM"/>
    </source>
</evidence>
<gene>
    <name evidence="1" type="ORF">UFOVP434_50</name>
</gene>
<accession>A0A6J5M782</accession>